<dbReference type="Gene3D" id="1.20.1250.20">
    <property type="entry name" value="MFS general substrate transporter like domains"/>
    <property type="match status" value="1"/>
</dbReference>
<dbReference type="AlphaFoldDB" id="A0ABD3S3J0"/>
<organism evidence="8 9">
    <name type="scientific">Penstemon smallii</name>
    <dbReference type="NCBI Taxonomy" id="265156"/>
    <lineage>
        <taxon>Eukaryota</taxon>
        <taxon>Viridiplantae</taxon>
        <taxon>Streptophyta</taxon>
        <taxon>Embryophyta</taxon>
        <taxon>Tracheophyta</taxon>
        <taxon>Spermatophyta</taxon>
        <taxon>Magnoliopsida</taxon>
        <taxon>eudicotyledons</taxon>
        <taxon>Gunneridae</taxon>
        <taxon>Pentapetalae</taxon>
        <taxon>asterids</taxon>
        <taxon>lamiids</taxon>
        <taxon>Lamiales</taxon>
        <taxon>Plantaginaceae</taxon>
        <taxon>Cheloneae</taxon>
        <taxon>Penstemon</taxon>
    </lineage>
</organism>
<evidence type="ECO:0000256" key="5">
    <source>
        <dbReference type="ARBA" id="ARBA00023136"/>
    </source>
</evidence>
<proteinExistence type="inferred from homology"/>
<comment type="caution">
    <text evidence="8">The sequence shown here is derived from an EMBL/GenBank/DDBJ whole genome shotgun (WGS) entry which is preliminary data.</text>
</comment>
<protein>
    <submittedName>
        <fullName evidence="8">Uncharacterized protein</fullName>
    </submittedName>
</protein>
<comment type="subcellular location">
    <subcellularLocation>
        <location evidence="1">Membrane</location>
        <topology evidence="1">Multi-pass membrane protein</topology>
    </subcellularLocation>
</comment>
<gene>
    <name evidence="8" type="ORF">ACJIZ3_004917</name>
</gene>
<dbReference type="SUPFAM" id="SSF103473">
    <property type="entry name" value="MFS general substrate transporter"/>
    <property type="match status" value="1"/>
</dbReference>
<keyword evidence="9" id="KW-1185">Reference proteome</keyword>
<evidence type="ECO:0000256" key="2">
    <source>
        <dbReference type="ARBA" id="ARBA00005982"/>
    </source>
</evidence>
<evidence type="ECO:0000256" key="6">
    <source>
        <dbReference type="ARBA" id="ARBA00044504"/>
    </source>
</evidence>
<evidence type="ECO:0000313" key="8">
    <source>
        <dbReference type="EMBL" id="KAL3819012.1"/>
    </source>
</evidence>
<dbReference type="EMBL" id="JBJXBP010000007">
    <property type="protein sequence ID" value="KAL3819012.1"/>
    <property type="molecule type" value="Genomic_DNA"/>
</dbReference>
<dbReference type="GO" id="GO:0016020">
    <property type="term" value="C:membrane"/>
    <property type="evidence" value="ECO:0007669"/>
    <property type="project" value="UniProtKB-SubCell"/>
</dbReference>
<feature type="transmembrane region" description="Helical" evidence="7">
    <location>
        <begin position="187"/>
        <end position="209"/>
    </location>
</feature>
<keyword evidence="4 7" id="KW-1133">Transmembrane helix</keyword>
<feature type="transmembrane region" description="Helical" evidence="7">
    <location>
        <begin position="96"/>
        <end position="119"/>
    </location>
</feature>
<name>A0ABD3S3J0_9LAMI</name>
<reference evidence="8 9" key="1">
    <citation type="submission" date="2024-12" db="EMBL/GenBank/DDBJ databases">
        <title>The unique morphological basis and parallel evolutionary history of personate flowers in Penstemon.</title>
        <authorList>
            <person name="Depatie T.H."/>
            <person name="Wessinger C.A."/>
        </authorList>
    </citation>
    <scope>NUCLEOTIDE SEQUENCE [LARGE SCALE GENOMIC DNA]</scope>
    <source>
        <strain evidence="8">WTNN_2</strain>
        <tissue evidence="8">Leaf</tissue>
    </source>
</reference>
<comment type="similarity">
    <text evidence="6">Belongs to the major facilitator superfamily. Phosphate:H(+) symporter (TC 2.A.1.9) family.</text>
</comment>
<dbReference type="PANTHER" id="PTHR11654">
    <property type="entry name" value="OLIGOPEPTIDE TRANSPORTER-RELATED"/>
    <property type="match status" value="1"/>
</dbReference>
<accession>A0ABD3S3J0</accession>
<feature type="transmembrane region" description="Helical" evidence="7">
    <location>
        <begin position="139"/>
        <end position="166"/>
    </location>
</feature>
<evidence type="ECO:0000256" key="7">
    <source>
        <dbReference type="SAM" id="Phobius"/>
    </source>
</evidence>
<feature type="transmembrane region" description="Helical" evidence="7">
    <location>
        <begin position="527"/>
        <end position="545"/>
    </location>
</feature>
<feature type="transmembrane region" description="Helical" evidence="7">
    <location>
        <begin position="215"/>
        <end position="236"/>
    </location>
</feature>
<keyword evidence="3 7" id="KW-0812">Transmembrane</keyword>
<dbReference type="InterPro" id="IPR036259">
    <property type="entry name" value="MFS_trans_sf"/>
</dbReference>
<feature type="transmembrane region" description="Helical" evidence="7">
    <location>
        <begin position="71"/>
        <end position="89"/>
    </location>
</feature>
<sequence length="575" mass="63600">MENCWEEKKIMIEVEEPLLETNDKKGGFRTLPFIIANEAFEKMATYGLMPNMTFYLMKQYNMEMTTASNVMFLWSAATNFMPLLGAITADSYLGRFYTIGFGSIICLLGVILLWTTTVIPHARPLPCHQSTDTCNTASIFQFVYLCASLGLISIGAGGIRASSLAFGANQLEKGGEFQRAPSVKESYFSWYYASYTISILIALTCVVYIQDNLGWGVGFAVPAVLMLFAVISFFLASSFYIKSNSKTSLVTGFVQVLVASYKNRHLKLSDTEGVMYHYKNGSTLIVPSRNLRCLNKACIVKDPEKDLISIGKATNPWSLCTVNQVEELKALLRVVPIWSTGMIMSINISQSSFPVLQAASVDRKITSNFTIPAASFSTFTVIAVIIWVVLYDRLFLPVASRIMKRPVRLSTRSRMGFGIFLSFLAMMVTSVTESVRRVVVHMSAMWLVPQYCLNGFAEASNAIAQNEFYFSELPGSMSSIASSLNGIGFALANIFASFILNSVDSVSKAGGKESWISDDINKGRYDYYYLILAGISMGNMVYFLVCSSCYGSLKEEREVGEEEDTSFVSSLPVAS</sequence>
<dbReference type="Proteomes" id="UP001634393">
    <property type="component" value="Unassembled WGS sequence"/>
</dbReference>
<keyword evidence="5 7" id="KW-0472">Membrane</keyword>
<feature type="transmembrane region" description="Helical" evidence="7">
    <location>
        <begin position="486"/>
        <end position="506"/>
    </location>
</feature>
<dbReference type="CDD" id="cd17416">
    <property type="entry name" value="MFS_NPF1_2"/>
    <property type="match status" value="1"/>
</dbReference>
<comment type="similarity">
    <text evidence="2">Belongs to the major facilitator superfamily. Proton-dependent oligopeptide transporter (POT/PTR) (TC 2.A.17) family.</text>
</comment>
<evidence type="ECO:0000256" key="3">
    <source>
        <dbReference type="ARBA" id="ARBA00022692"/>
    </source>
</evidence>
<dbReference type="InterPro" id="IPR000109">
    <property type="entry name" value="POT_fam"/>
</dbReference>
<dbReference type="Pfam" id="PF00854">
    <property type="entry name" value="PTR2"/>
    <property type="match status" value="1"/>
</dbReference>
<evidence type="ECO:0000313" key="9">
    <source>
        <dbReference type="Proteomes" id="UP001634393"/>
    </source>
</evidence>
<feature type="transmembrane region" description="Helical" evidence="7">
    <location>
        <begin position="369"/>
        <end position="394"/>
    </location>
</feature>
<feature type="transmembrane region" description="Helical" evidence="7">
    <location>
        <begin position="415"/>
        <end position="432"/>
    </location>
</feature>
<evidence type="ECO:0000256" key="4">
    <source>
        <dbReference type="ARBA" id="ARBA00022989"/>
    </source>
</evidence>
<evidence type="ECO:0000256" key="1">
    <source>
        <dbReference type="ARBA" id="ARBA00004141"/>
    </source>
</evidence>